<sequence>MLPTAGRGAVNAILDAVILANSIYEIAKDATYPNIRSAFKEYYNERFPQAKADLESSKRMASLSSGQVPKSLPYL</sequence>
<organism evidence="1 2">
    <name type="scientific">Entomortierella chlamydospora</name>
    <dbReference type="NCBI Taxonomy" id="101097"/>
    <lineage>
        <taxon>Eukaryota</taxon>
        <taxon>Fungi</taxon>
        <taxon>Fungi incertae sedis</taxon>
        <taxon>Mucoromycota</taxon>
        <taxon>Mortierellomycotina</taxon>
        <taxon>Mortierellomycetes</taxon>
        <taxon>Mortierellales</taxon>
        <taxon>Mortierellaceae</taxon>
        <taxon>Entomortierella</taxon>
    </lineage>
</organism>
<dbReference type="SUPFAM" id="SSF51905">
    <property type="entry name" value="FAD/NAD(P)-binding domain"/>
    <property type="match status" value="1"/>
</dbReference>
<evidence type="ECO:0000313" key="2">
    <source>
        <dbReference type="Proteomes" id="UP000703661"/>
    </source>
</evidence>
<evidence type="ECO:0000313" key="1">
    <source>
        <dbReference type="EMBL" id="KAF9992264.1"/>
    </source>
</evidence>
<dbReference type="Gene3D" id="3.50.50.60">
    <property type="entry name" value="FAD/NAD(P)-binding domain"/>
    <property type="match status" value="1"/>
</dbReference>
<comment type="caution">
    <text evidence="1">The sequence shown here is derived from an EMBL/GenBank/DDBJ whole genome shotgun (WGS) entry which is preliminary data.</text>
</comment>
<accession>A0A9P6MCV6</accession>
<dbReference type="InterPro" id="IPR036188">
    <property type="entry name" value="FAD/NAD-bd_sf"/>
</dbReference>
<dbReference type="AlphaFoldDB" id="A0A9P6MCV6"/>
<dbReference type="EMBL" id="JAAAID010004739">
    <property type="protein sequence ID" value="KAF9992264.1"/>
    <property type="molecule type" value="Genomic_DNA"/>
</dbReference>
<keyword evidence="2" id="KW-1185">Reference proteome</keyword>
<gene>
    <name evidence="1" type="ORF">BGZ80_008633</name>
</gene>
<reference evidence="1" key="1">
    <citation type="journal article" date="2020" name="Fungal Divers.">
        <title>Resolving the Mortierellaceae phylogeny through synthesis of multi-gene phylogenetics and phylogenomics.</title>
        <authorList>
            <person name="Vandepol N."/>
            <person name="Liber J."/>
            <person name="Desiro A."/>
            <person name="Na H."/>
            <person name="Kennedy M."/>
            <person name="Barry K."/>
            <person name="Grigoriev I.V."/>
            <person name="Miller A.N."/>
            <person name="O'Donnell K."/>
            <person name="Stajich J.E."/>
            <person name="Bonito G."/>
        </authorList>
    </citation>
    <scope>NUCLEOTIDE SEQUENCE</scope>
    <source>
        <strain evidence="1">NRRL 2769</strain>
    </source>
</reference>
<name>A0A9P6MCV6_9FUNG</name>
<dbReference type="Proteomes" id="UP000703661">
    <property type="component" value="Unassembled WGS sequence"/>
</dbReference>
<proteinExistence type="predicted"/>
<protein>
    <submittedName>
        <fullName evidence="1">Uncharacterized protein</fullName>
    </submittedName>
</protein>